<comment type="pathway">
    <text evidence="3">Amino-acid biosynthesis; L-arginine biosynthesis; N(2)-acetyl-L-ornithine from L-glutamate: step 4/4.</text>
</comment>
<comment type="caution">
    <text evidence="16">The sequence shown here is derived from an EMBL/GenBank/DDBJ whole genome shotgun (WGS) entry which is preliminary data.</text>
</comment>
<dbReference type="GO" id="GO:0030170">
    <property type="term" value="F:pyridoxal phosphate binding"/>
    <property type="evidence" value="ECO:0007669"/>
    <property type="project" value="InterPro"/>
</dbReference>
<comment type="subcellular location">
    <subcellularLocation>
        <location evidence="2">Mitochondrion</location>
    </subcellularLocation>
</comment>
<keyword evidence="12" id="KW-0496">Mitochondrion</keyword>
<dbReference type="GO" id="GO:0009570">
    <property type="term" value="C:chloroplast stroma"/>
    <property type="evidence" value="ECO:0007669"/>
    <property type="project" value="TreeGrafter"/>
</dbReference>
<evidence type="ECO:0000256" key="12">
    <source>
        <dbReference type="ARBA" id="ARBA00023128"/>
    </source>
</evidence>
<name>A0AAD5NJ32_ACENE</name>
<dbReference type="Gene3D" id="1.20.140.40">
    <property type="entry name" value="Invertase/pectin methylesterase inhibitor family protein"/>
    <property type="match status" value="1"/>
</dbReference>
<dbReference type="InterPro" id="IPR006501">
    <property type="entry name" value="Pectinesterase_inhib_dom"/>
</dbReference>
<dbReference type="PANTHER" id="PTHR11986:SF116">
    <property type="entry name" value="ACETYLORNITHINE TRANSAMINASE"/>
    <property type="match status" value="1"/>
</dbReference>
<dbReference type="InterPro" id="IPR015424">
    <property type="entry name" value="PyrdxlP-dep_Trfase"/>
</dbReference>
<dbReference type="GO" id="GO:0003992">
    <property type="term" value="F:N2-acetyl-L-ornithine:2-oxoglutarate 5-aminotransferase activity"/>
    <property type="evidence" value="ECO:0007669"/>
    <property type="project" value="UniProtKB-EC"/>
</dbReference>
<dbReference type="NCBIfam" id="TIGR00707">
    <property type="entry name" value="argD"/>
    <property type="match status" value="1"/>
</dbReference>
<keyword evidence="10" id="KW-0663">Pyridoxal phosphate</keyword>
<evidence type="ECO:0000256" key="14">
    <source>
        <dbReference type="ARBA" id="ARBA00078458"/>
    </source>
</evidence>
<dbReference type="EMBL" id="JAJSOW010000106">
    <property type="protein sequence ID" value="KAI9160618.1"/>
    <property type="molecule type" value="Genomic_DNA"/>
</dbReference>
<evidence type="ECO:0000256" key="4">
    <source>
        <dbReference type="ARBA" id="ARBA00008954"/>
    </source>
</evidence>
<dbReference type="Pfam" id="PF00202">
    <property type="entry name" value="Aminotran_3"/>
    <property type="match status" value="1"/>
</dbReference>
<dbReference type="GO" id="GO:0042802">
    <property type="term" value="F:identical protein binding"/>
    <property type="evidence" value="ECO:0007669"/>
    <property type="project" value="TreeGrafter"/>
</dbReference>
<protein>
    <recommendedName>
        <fullName evidence="5">acetylornithine transaminase</fullName>
        <ecNumber evidence="5">2.6.1.11</ecNumber>
    </recommendedName>
    <alternativeName>
        <fullName evidence="14">Acetylornithine transaminase</fullName>
    </alternativeName>
</protein>
<keyword evidence="17" id="KW-1185">Reference proteome</keyword>
<keyword evidence="11" id="KW-0809">Transit peptide</keyword>
<reference evidence="16" key="2">
    <citation type="submission" date="2023-02" db="EMBL/GenBank/DDBJ databases">
        <authorList>
            <person name="Swenson N.G."/>
            <person name="Wegrzyn J.L."/>
            <person name="Mcevoy S.L."/>
        </authorList>
    </citation>
    <scope>NUCLEOTIDE SEQUENCE</scope>
    <source>
        <strain evidence="16">91603</strain>
        <tissue evidence="16">Leaf</tissue>
    </source>
</reference>
<dbReference type="InterPro" id="IPR004636">
    <property type="entry name" value="AcOrn/SuccOrn_fam"/>
</dbReference>
<keyword evidence="9" id="KW-0808">Transferase</keyword>
<dbReference type="SUPFAM" id="SSF53383">
    <property type="entry name" value="PLP-dependent transferases"/>
    <property type="match status" value="1"/>
</dbReference>
<dbReference type="HAMAP" id="MF_01107">
    <property type="entry name" value="ArgD_aminotrans_3"/>
    <property type="match status" value="1"/>
</dbReference>
<dbReference type="InterPro" id="IPR015421">
    <property type="entry name" value="PyrdxlP-dep_Trfase_major"/>
</dbReference>
<dbReference type="InterPro" id="IPR049704">
    <property type="entry name" value="Aminotrans_3_PPA_site"/>
</dbReference>
<evidence type="ECO:0000256" key="5">
    <source>
        <dbReference type="ARBA" id="ARBA00012919"/>
    </source>
</evidence>
<proteinExistence type="inferred from homology"/>
<comment type="catalytic activity">
    <reaction evidence="13">
        <text>N(2)-acetyl-L-ornithine + 2-oxoglutarate = N-acetyl-L-glutamate 5-semialdehyde + L-glutamate</text>
        <dbReference type="Rhea" id="RHEA:18049"/>
        <dbReference type="ChEBI" id="CHEBI:16810"/>
        <dbReference type="ChEBI" id="CHEBI:29123"/>
        <dbReference type="ChEBI" id="CHEBI:29985"/>
        <dbReference type="ChEBI" id="CHEBI:57805"/>
        <dbReference type="EC" id="2.6.1.11"/>
    </reaction>
</comment>
<evidence type="ECO:0000256" key="2">
    <source>
        <dbReference type="ARBA" id="ARBA00004173"/>
    </source>
</evidence>
<dbReference type="Gene3D" id="3.40.640.10">
    <property type="entry name" value="Type I PLP-dependent aspartate aminotransferase-like (Major domain)"/>
    <property type="match status" value="1"/>
</dbReference>
<dbReference type="NCBIfam" id="NF002325">
    <property type="entry name" value="PRK01278.1"/>
    <property type="match status" value="1"/>
</dbReference>
<reference evidence="16" key="1">
    <citation type="journal article" date="2022" name="Plant J.">
        <title>Strategies of tolerance reflected in two North American maple genomes.</title>
        <authorList>
            <person name="McEvoy S.L."/>
            <person name="Sezen U.U."/>
            <person name="Trouern-Trend A."/>
            <person name="McMahon S.M."/>
            <person name="Schaberg P.G."/>
            <person name="Yang J."/>
            <person name="Wegrzyn J.L."/>
            <person name="Swenson N.G."/>
        </authorList>
    </citation>
    <scope>NUCLEOTIDE SEQUENCE</scope>
    <source>
        <strain evidence="16">91603</strain>
    </source>
</reference>
<dbReference type="Proteomes" id="UP001064489">
    <property type="component" value="Chromosome 2"/>
</dbReference>
<evidence type="ECO:0000256" key="15">
    <source>
        <dbReference type="SAM" id="SignalP"/>
    </source>
</evidence>
<dbReference type="FunFam" id="3.40.640.10:FF:000280">
    <property type="entry name" value="Acetylornithine aminotransferase, mitochondrial"/>
    <property type="match status" value="1"/>
</dbReference>
<evidence type="ECO:0000256" key="7">
    <source>
        <dbReference type="ARBA" id="ARBA00022576"/>
    </source>
</evidence>
<dbReference type="InterPro" id="IPR015422">
    <property type="entry name" value="PyrdxlP-dep_Trfase_small"/>
</dbReference>
<keyword evidence="15" id="KW-0732">Signal</keyword>
<evidence type="ECO:0000256" key="3">
    <source>
        <dbReference type="ARBA" id="ARBA00005024"/>
    </source>
</evidence>
<evidence type="ECO:0000256" key="9">
    <source>
        <dbReference type="ARBA" id="ARBA00022679"/>
    </source>
</evidence>
<feature type="chain" id="PRO_5042040902" description="acetylornithine transaminase" evidence="15">
    <location>
        <begin position="29"/>
        <end position="621"/>
    </location>
</feature>
<dbReference type="InterPro" id="IPR005814">
    <property type="entry name" value="Aminotrans_3"/>
</dbReference>
<sequence>MASTSTVLQICILVIISLFINNSKLVVADHDLMKSQCEYTEAPALYMQCLESDPESEKVDKFGIAMIIVNCMSNNSRTAMSNFTNIEKNITDKGMKMAVTKDCVGKYPEVIDNVSMVNNHLKNREFDQAADALAKAIASKELRRGVYKKDTHTMSSIQSPLQISLSQSGNIRRRWFNPESQRKVIKINGVKRMTTVVACVNMETKNAASDNVVIREKSKEVMEAEKRVLVGTYARTPVVLASGRGCKLYDVEGKEYLDLSSGIAVNALGHGDHDWVKALVEQASVLTHVSNAYYSIPQVELAKRLVASSFADRVFFTNSGTEANEAAIKFSRKFQRHSNPDAKEPATEFISFTNSFHGRTMGALALTSKEHYRSPFEPVMPGVTFVEYGNIEATKKLIQRGKTAAVFVEPIQGEGGIYSATKEFLQFLRSACDDAGALLVFDEVQCGLGRTGYLWAHEAFGVFPDIMTLAKPLAGGLPIGAALVTERVASAITFGDHGSTFAGSPLVCNAAIAVLDKISKPSFLASVSKKGQNFIETLKQRLGSNPHVKEIRGFGLFIGIELDVPASPLVNACRGSGLLVLTAGKGNVVRLVPPLIITEHELDQAAEILYKSLPALDSNSN</sequence>
<evidence type="ECO:0000313" key="16">
    <source>
        <dbReference type="EMBL" id="KAI9160618.1"/>
    </source>
</evidence>
<dbReference type="GO" id="GO:0004857">
    <property type="term" value="F:enzyme inhibitor activity"/>
    <property type="evidence" value="ECO:0007669"/>
    <property type="project" value="InterPro"/>
</dbReference>
<feature type="signal peptide" evidence="15">
    <location>
        <begin position="1"/>
        <end position="28"/>
    </location>
</feature>
<evidence type="ECO:0000256" key="10">
    <source>
        <dbReference type="ARBA" id="ARBA00022898"/>
    </source>
</evidence>
<evidence type="ECO:0000256" key="8">
    <source>
        <dbReference type="ARBA" id="ARBA00022605"/>
    </source>
</evidence>
<dbReference type="GO" id="GO:0005739">
    <property type="term" value="C:mitochondrion"/>
    <property type="evidence" value="ECO:0007669"/>
    <property type="project" value="UniProtKB-SubCell"/>
</dbReference>
<dbReference type="InterPro" id="IPR050103">
    <property type="entry name" value="Class-III_PLP-dep_AT"/>
</dbReference>
<organism evidence="16 17">
    <name type="scientific">Acer negundo</name>
    <name type="common">Box elder</name>
    <dbReference type="NCBI Taxonomy" id="4023"/>
    <lineage>
        <taxon>Eukaryota</taxon>
        <taxon>Viridiplantae</taxon>
        <taxon>Streptophyta</taxon>
        <taxon>Embryophyta</taxon>
        <taxon>Tracheophyta</taxon>
        <taxon>Spermatophyta</taxon>
        <taxon>Magnoliopsida</taxon>
        <taxon>eudicotyledons</taxon>
        <taxon>Gunneridae</taxon>
        <taxon>Pentapetalae</taxon>
        <taxon>rosids</taxon>
        <taxon>malvids</taxon>
        <taxon>Sapindales</taxon>
        <taxon>Sapindaceae</taxon>
        <taxon>Hippocastanoideae</taxon>
        <taxon>Acereae</taxon>
        <taxon>Acer</taxon>
    </lineage>
</organism>
<comment type="cofactor">
    <cofactor evidence="1">
        <name>pyridoxal 5'-phosphate</name>
        <dbReference type="ChEBI" id="CHEBI:597326"/>
    </cofactor>
</comment>
<accession>A0AAD5NJ32</accession>
<dbReference type="NCBIfam" id="TIGR01614">
    <property type="entry name" value="PME_inhib"/>
    <property type="match status" value="1"/>
</dbReference>
<evidence type="ECO:0000256" key="6">
    <source>
        <dbReference type="ARBA" id="ARBA00022571"/>
    </source>
</evidence>
<keyword evidence="7" id="KW-0032">Aminotransferase</keyword>
<evidence type="ECO:0000256" key="13">
    <source>
        <dbReference type="ARBA" id="ARBA00050813"/>
    </source>
</evidence>
<dbReference type="GO" id="GO:0006526">
    <property type="term" value="P:L-arginine biosynthetic process"/>
    <property type="evidence" value="ECO:0007669"/>
    <property type="project" value="UniProtKB-KW"/>
</dbReference>
<evidence type="ECO:0000313" key="17">
    <source>
        <dbReference type="Proteomes" id="UP001064489"/>
    </source>
</evidence>
<dbReference type="InterPro" id="IPR035513">
    <property type="entry name" value="Invertase/methylesterase_inhib"/>
</dbReference>
<evidence type="ECO:0000256" key="11">
    <source>
        <dbReference type="ARBA" id="ARBA00022946"/>
    </source>
</evidence>
<keyword evidence="8" id="KW-0028">Amino-acid biosynthesis</keyword>
<dbReference type="PANTHER" id="PTHR11986">
    <property type="entry name" value="AMINOTRANSFERASE CLASS III"/>
    <property type="match status" value="1"/>
</dbReference>
<evidence type="ECO:0000256" key="1">
    <source>
        <dbReference type="ARBA" id="ARBA00001933"/>
    </source>
</evidence>
<dbReference type="AlphaFoldDB" id="A0AAD5NJ32"/>
<dbReference type="PROSITE" id="PS00600">
    <property type="entry name" value="AA_TRANSFER_CLASS_3"/>
    <property type="match status" value="1"/>
</dbReference>
<dbReference type="CDD" id="cd00610">
    <property type="entry name" value="OAT_like"/>
    <property type="match status" value="1"/>
</dbReference>
<comment type="similarity">
    <text evidence="4">Belongs to the class-III pyridoxal-phosphate-dependent aminotransferase family.</text>
</comment>
<dbReference type="Gene3D" id="3.90.1150.10">
    <property type="entry name" value="Aspartate Aminotransferase, domain 1"/>
    <property type="match status" value="1"/>
</dbReference>
<dbReference type="SUPFAM" id="SSF101148">
    <property type="entry name" value="Plant invertase/pectin methylesterase inhibitor"/>
    <property type="match status" value="1"/>
</dbReference>
<gene>
    <name evidence="16" type="ORF">LWI28_010038</name>
</gene>
<dbReference type="EC" id="2.6.1.11" evidence="5"/>
<keyword evidence="6" id="KW-0055">Arginine biosynthesis</keyword>